<sequence>MARHEDSHTLARTAASPVVVSRGGARATDGAQYLVAWFDSSGTAILGTRVRKDGRILDPKGIVFFQVQPDTEEVEELDAPVVAFDGTHFLVAWTGRTRTTVIRVARDGTVVGPVDLGRFVAGEGPEGPALACAPTGRCLLVVSGSGPPPQPVVGTFIEDGVGTPQFRITLVEDPNEPAVAWTGIQFLVVWSELRSDLTTDLVGARVEADGPLLDSPPFVISDAPGHQRRADIARADGFAWVVWEDTRRGGSDIFGARVTEAGTVLDKEGFTLSTAPGEQLSPKVADAGDKSLVVWTDVRSDGRTRIRGTRLTDAGGVVNRLGFPVSEGGFPHEETPDIACAVGQCLVTFLGTHGFTPELFGLATRVTLREGALDSPPIVVSRAVPEQSTPAVAWGDGVYLAVWSEARDFRGPTVFAARIRGDGKVLDPGVITLPSGPSATEPAVAFDGHCFLVVWQEPRGEGFLRDEDIRGVRVSPEGRVLDGESIPISTTPGNQYNPTVTAGAGRFLVVWQDTRDSRPDFLLSSIFGARVTGGGKVLDKGGLRLSPPGTHHSPDVTYVGGHFLAVWESDGIVGARVDPDGTVPGGLFRLTSSIEDHAPAIASDGRAVLAVWQTSTAEVLGTRLTPEGAPLDSAPFPLGTGMTIPLWGTDVTFDGDNYQVAWQSTVFEGPHPSHYFVALTARVAPDGTVLDPGGVLVPKSAASPTPATSVAPVLAGDGGGHALLLRTQRVTVPEGEAFRINGRILDARKQLERERLRLQSWSWGRRSGSNRWGSPLPSELGNTRVRRAVRQRRARTPEVTAGRVSGEGETLVRVDQGHVHADGQQVHRVSMAPVILDGGLITPGRALIVTAEETQPVPLLSILLECQQPDGAALGRDEPDHMPLCRQRQRIASSNGSERLCRQQYRGEQQSAQEDHAVQVHPHRARARHREFSFRRRTPSKLATDEADGSLDDARTDMTVGRGHRSRTGGPVRREVSREGLEARLLAGEGRSGRRGSPMDSSARACCGHQAMRSSS</sequence>
<evidence type="ECO:0000313" key="3">
    <source>
        <dbReference type="Proteomes" id="UP001207654"/>
    </source>
</evidence>
<comment type="caution">
    <text evidence="2">The sequence shown here is derived from an EMBL/GenBank/DDBJ whole genome shotgun (WGS) entry which is preliminary data.</text>
</comment>
<feature type="region of interest" description="Disordered" evidence="1">
    <location>
        <begin position="904"/>
        <end position="1016"/>
    </location>
</feature>
<dbReference type="RefSeq" id="WP_267538029.1">
    <property type="nucleotide sequence ID" value="NZ_JAPNKA010000001.1"/>
</dbReference>
<dbReference type="EMBL" id="JAPNKA010000001">
    <property type="protein sequence ID" value="MCY1079299.1"/>
    <property type="molecule type" value="Genomic_DNA"/>
</dbReference>
<protein>
    <submittedName>
        <fullName evidence="2">Uncharacterized protein</fullName>
    </submittedName>
</protein>
<proteinExistence type="predicted"/>
<organism evidence="2 3">
    <name type="scientific">Archangium lansingense</name>
    <dbReference type="NCBI Taxonomy" id="2995310"/>
    <lineage>
        <taxon>Bacteria</taxon>
        <taxon>Pseudomonadati</taxon>
        <taxon>Myxococcota</taxon>
        <taxon>Myxococcia</taxon>
        <taxon>Myxococcales</taxon>
        <taxon>Cystobacterineae</taxon>
        <taxon>Archangiaceae</taxon>
        <taxon>Archangium</taxon>
    </lineage>
</organism>
<accession>A0ABT4AEF7</accession>
<keyword evidence="3" id="KW-1185">Reference proteome</keyword>
<evidence type="ECO:0000313" key="2">
    <source>
        <dbReference type="EMBL" id="MCY1079299.1"/>
    </source>
</evidence>
<reference evidence="2 3" key="1">
    <citation type="submission" date="2022-11" db="EMBL/GenBank/DDBJ databases">
        <title>Minimal conservation of predation-associated metabolite biosynthetic gene clusters underscores biosynthetic potential of Myxococcota including descriptions for ten novel species: Archangium lansinium sp. nov., Myxococcus landrumus sp. nov., Nannocystis bai.</title>
        <authorList>
            <person name="Ahearne A."/>
            <person name="Stevens C."/>
            <person name="Phillips K."/>
        </authorList>
    </citation>
    <scope>NUCLEOTIDE SEQUENCE [LARGE SCALE GENOMIC DNA]</scope>
    <source>
        <strain evidence="2 3">MIWBW</strain>
    </source>
</reference>
<name>A0ABT4AEF7_9BACT</name>
<dbReference type="Proteomes" id="UP001207654">
    <property type="component" value="Unassembled WGS sequence"/>
</dbReference>
<feature type="compositionally biased region" description="Basic residues" evidence="1">
    <location>
        <begin position="921"/>
        <end position="939"/>
    </location>
</feature>
<gene>
    <name evidence="2" type="ORF">OV287_33055</name>
</gene>
<evidence type="ECO:0000256" key="1">
    <source>
        <dbReference type="SAM" id="MobiDB-lite"/>
    </source>
</evidence>
<feature type="compositionally biased region" description="Basic and acidic residues" evidence="1">
    <location>
        <begin position="972"/>
        <end position="982"/>
    </location>
</feature>